<evidence type="ECO:0000256" key="13">
    <source>
        <dbReference type="ARBA" id="ARBA00023239"/>
    </source>
</evidence>
<reference evidence="21" key="4">
    <citation type="submission" date="2022-06" db="UniProtKB">
        <authorList>
            <consortium name="EnsemblMetazoa"/>
        </authorList>
    </citation>
    <scope>IDENTIFICATION</scope>
</reference>
<evidence type="ECO:0000256" key="8">
    <source>
        <dbReference type="ARBA" id="ARBA00022955"/>
    </source>
</evidence>
<keyword evidence="6 15" id="KW-0547">Nucleotide-binding</keyword>
<evidence type="ECO:0000256" key="5">
    <source>
        <dbReference type="ARBA" id="ARBA00022516"/>
    </source>
</evidence>
<accession>A0A132A661</accession>
<proteinExistence type="inferred from homology"/>
<evidence type="ECO:0000256" key="7">
    <source>
        <dbReference type="ARBA" id="ARBA00022840"/>
    </source>
</evidence>
<dbReference type="InterPro" id="IPR036554">
    <property type="entry name" value="GHMP_kinase_C_sf"/>
</dbReference>
<evidence type="ECO:0000313" key="22">
    <source>
        <dbReference type="Proteomes" id="UP000070412"/>
    </source>
</evidence>
<evidence type="ECO:0000259" key="17">
    <source>
        <dbReference type="Pfam" id="PF18376"/>
    </source>
</evidence>
<keyword evidence="12 16" id="KW-0753">Steroid metabolism</keyword>
<reference evidence="20 23" key="1">
    <citation type="journal article" date="2015" name="Parasit. Vectors">
        <title>Draft genome of the scabies mite.</title>
        <authorList>
            <person name="Rider S.D.Jr."/>
            <person name="Morgan M.S."/>
            <person name="Arlian L.G."/>
        </authorList>
    </citation>
    <scope>NUCLEOTIDE SEQUENCE [LARGE SCALE GENOMIC DNA]</scope>
    <source>
        <strain evidence="20">Arlian Lab</strain>
    </source>
</reference>
<comment type="pathway">
    <text evidence="16">Steroid biosynthesis; cholesterol biosynthesis.</text>
</comment>
<dbReference type="EMBL" id="WVUK01000049">
    <property type="protein sequence ID" value="KAF7495225.1"/>
    <property type="molecule type" value="Genomic_DNA"/>
</dbReference>
<name>A0A132A661_SARSC</name>
<keyword evidence="7 15" id="KW-0067">ATP-binding</keyword>
<dbReference type="GO" id="GO:0004163">
    <property type="term" value="F:diphosphomevalonate decarboxylase activity"/>
    <property type="evidence" value="ECO:0007669"/>
    <property type="project" value="UniProtKB-UniRule"/>
</dbReference>
<dbReference type="Proteomes" id="UP000070412">
    <property type="component" value="Unassembled WGS sequence"/>
</dbReference>
<dbReference type="SUPFAM" id="SSF55060">
    <property type="entry name" value="GHMP Kinase, C-terminal domain"/>
    <property type="match status" value="1"/>
</dbReference>
<organism evidence="20 23">
    <name type="scientific">Sarcoptes scabiei</name>
    <name type="common">Itch mite</name>
    <name type="synonym">Acarus scabiei</name>
    <dbReference type="NCBI Taxonomy" id="52283"/>
    <lineage>
        <taxon>Eukaryota</taxon>
        <taxon>Metazoa</taxon>
        <taxon>Ecdysozoa</taxon>
        <taxon>Arthropoda</taxon>
        <taxon>Chelicerata</taxon>
        <taxon>Arachnida</taxon>
        <taxon>Acari</taxon>
        <taxon>Acariformes</taxon>
        <taxon>Sarcoptiformes</taxon>
        <taxon>Astigmata</taxon>
        <taxon>Psoroptidia</taxon>
        <taxon>Sarcoptoidea</taxon>
        <taxon>Sarcoptidae</taxon>
        <taxon>Sarcoptinae</taxon>
        <taxon>Sarcoptes</taxon>
    </lineage>
</organism>
<dbReference type="PIRSF" id="PIRSF015950">
    <property type="entry name" value="Mev_P_decrbx"/>
    <property type="match status" value="1"/>
</dbReference>
<keyword evidence="16" id="KW-0152">Cholesterol biosynthesis</keyword>
<dbReference type="InterPro" id="IPR020568">
    <property type="entry name" value="Ribosomal_Su5_D2-typ_SF"/>
</dbReference>
<evidence type="ECO:0000313" key="23">
    <source>
        <dbReference type="Proteomes" id="UP000616769"/>
    </source>
</evidence>
<dbReference type="EnsemblMetazoa" id="SSS_1365s_mrna">
    <property type="protein sequence ID" value="KAF7495225.1"/>
    <property type="gene ID" value="SSS_1365"/>
</dbReference>
<sequence length="388" mass="43374">MRTITVRAPVNIAVIKYWGKSDEDLILPLNDSVSTTLSMDELCTTTTIAIGSDLSKNRFWLNDEEIPIEKRLAKVVDEAKKLAQSKWLDNEFVHICSKNNFPTAAGLASSASGLACLAFGFCKLFAIDDLDTISRLARLGSGSACRSIYGGIVQWVAGNDHQTSIATPIISNDAWPEIRILLLIVDDHKKAVSSTGGMQTSYKTSDLLQHRIKTIPSKVHRIKEAIFAKDFERFAEITMKDSNSFHAICQDTYPPIKYLNETSWLIVHFIHFLNDYFKRNVAAYTFDAGPNACIYCLETFVETLISLIQNLFPLSNNSKLLVNGAKWTQSLGSEYDSLLQDFIEKYRRPNAIKAIIHTKLGSGPQVVSESFDELSLFGTNALPRVYEK</sequence>
<evidence type="ECO:0000256" key="2">
    <source>
        <dbReference type="ARBA" id="ARBA00008831"/>
    </source>
</evidence>
<keyword evidence="20" id="KW-0808">Transferase</keyword>
<dbReference type="InterPro" id="IPR053859">
    <property type="entry name" value="MVD-like_N"/>
</dbReference>
<dbReference type="AlphaFoldDB" id="A0A132A661"/>
<feature type="domain" description="Mvd1 C-terminal" evidence="17">
    <location>
        <begin position="180"/>
        <end position="367"/>
    </location>
</feature>
<evidence type="ECO:0000256" key="3">
    <source>
        <dbReference type="ARBA" id="ARBA00012296"/>
    </source>
</evidence>
<evidence type="ECO:0000256" key="11">
    <source>
        <dbReference type="ARBA" id="ARBA00023166"/>
    </source>
</evidence>
<dbReference type="Pfam" id="PF22700">
    <property type="entry name" value="MVD-like_N"/>
    <property type="match status" value="1"/>
</dbReference>
<keyword evidence="22" id="KW-1185">Reference proteome</keyword>
<evidence type="ECO:0000256" key="12">
    <source>
        <dbReference type="ARBA" id="ARBA00023221"/>
    </source>
</evidence>
<evidence type="ECO:0000256" key="15">
    <source>
        <dbReference type="PIRNR" id="PIRNR015950"/>
    </source>
</evidence>
<dbReference type="Pfam" id="PF18376">
    <property type="entry name" value="MDD_C"/>
    <property type="match status" value="1"/>
</dbReference>
<keyword evidence="16" id="KW-0153">Cholesterol metabolism</keyword>
<dbReference type="OrthoDB" id="10253702at2759"/>
<dbReference type="Gene3D" id="3.30.230.10">
    <property type="match status" value="1"/>
</dbReference>
<evidence type="ECO:0000256" key="10">
    <source>
        <dbReference type="ARBA" id="ARBA00023098"/>
    </source>
</evidence>
<dbReference type="Proteomes" id="UP000616769">
    <property type="component" value="Unassembled WGS sequence"/>
</dbReference>
<keyword evidence="8 16" id="KW-0752">Steroid biosynthesis</keyword>
<dbReference type="UniPathway" id="UPA00063"/>
<reference evidence="22" key="2">
    <citation type="journal article" date="2020" name="PLoS Negl. Trop. Dis.">
        <title>High-quality nuclear genome for Sarcoptes scabiei-A critical resource for a neglected parasite.</title>
        <authorList>
            <person name="Korhonen P.K."/>
            <person name="Gasser R.B."/>
            <person name="Ma G."/>
            <person name="Wang T."/>
            <person name="Stroehlein A.J."/>
            <person name="Young N.D."/>
            <person name="Ang C.S."/>
            <person name="Fernando D.D."/>
            <person name="Lu H.C."/>
            <person name="Taylor S."/>
            <person name="Reynolds S.L."/>
            <person name="Mofiz E."/>
            <person name="Najaraj S.H."/>
            <person name="Gowda H."/>
            <person name="Madugundu A."/>
            <person name="Renuse S."/>
            <person name="Holt D."/>
            <person name="Pandey A."/>
            <person name="Papenfuss A.T."/>
            <person name="Fischer K."/>
        </authorList>
    </citation>
    <scope>NUCLEOTIDE SEQUENCE [LARGE SCALE GENOMIC DNA]</scope>
</reference>
<dbReference type="Gene3D" id="3.30.70.890">
    <property type="entry name" value="GHMP kinase, C-terminal domain"/>
    <property type="match status" value="1"/>
</dbReference>
<dbReference type="SUPFAM" id="SSF54211">
    <property type="entry name" value="Ribosomal protein S5 domain 2-like"/>
    <property type="match status" value="1"/>
</dbReference>
<evidence type="ECO:0000313" key="21">
    <source>
        <dbReference type="EnsemblMetazoa" id="KAF7495225.1"/>
    </source>
</evidence>
<evidence type="ECO:0000313" key="20">
    <source>
        <dbReference type="EMBL" id="KPM06451.1"/>
    </source>
</evidence>
<evidence type="ECO:0000256" key="16">
    <source>
        <dbReference type="RuleBase" id="RU363086"/>
    </source>
</evidence>
<dbReference type="GO" id="GO:0005524">
    <property type="term" value="F:ATP binding"/>
    <property type="evidence" value="ECO:0007669"/>
    <property type="project" value="UniProtKB-UniRule"/>
</dbReference>
<dbReference type="PANTHER" id="PTHR10977">
    <property type="entry name" value="DIPHOSPHOMEVALONATE DECARBOXYLASE"/>
    <property type="match status" value="1"/>
</dbReference>
<evidence type="ECO:0000256" key="1">
    <source>
        <dbReference type="ARBA" id="ARBA00003812"/>
    </source>
</evidence>
<keyword evidence="11 16" id="KW-1207">Sterol metabolism</keyword>
<keyword evidence="20" id="KW-0418">Kinase</keyword>
<evidence type="ECO:0000259" key="18">
    <source>
        <dbReference type="Pfam" id="PF22700"/>
    </source>
</evidence>
<gene>
    <name evidence="20" type="ORF">QR98_0049270</name>
    <name evidence="19" type="ORF">SSS_1365</name>
</gene>
<keyword evidence="5 16" id="KW-0444">Lipid biosynthesis</keyword>
<dbReference type="InterPro" id="IPR041431">
    <property type="entry name" value="Mvd1_C"/>
</dbReference>
<evidence type="ECO:0000256" key="6">
    <source>
        <dbReference type="ARBA" id="ARBA00022741"/>
    </source>
</evidence>
<dbReference type="EC" id="4.1.1.33" evidence="3 15"/>
<comment type="similarity">
    <text evidence="2 15 16">Belongs to the diphosphomevalonate decarboxylase family.</text>
</comment>
<dbReference type="InterPro" id="IPR014721">
    <property type="entry name" value="Ribsml_uS5_D2-typ_fold_subgr"/>
</dbReference>
<evidence type="ECO:0000256" key="9">
    <source>
        <dbReference type="ARBA" id="ARBA00023011"/>
    </source>
</evidence>
<keyword evidence="10 15" id="KW-0443">Lipid metabolism</keyword>
<feature type="domain" description="Diphosphomevalonate decarboxylase-like N-terminal" evidence="18">
    <location>
        <begin position="8"/>
        <end position="166"/>
    </location>
</feature>
<dbReference type="PANTHER" id="PTHR10977:SF3">
    <property type="entry name" value="DIPHOSPHOMEVALONATE DECARBOXYLASE"/>
    <property type="match status" value="1"/>
</dbReference>
<dbReference type="InterPro" id="IPR029765">
    <property type="entry name" value="Mev_diP_decarb"/>
</dbReference>
<comment type="function">
    <text evidence="1 16">Catalyzes the ATP dependent decarboxylation of (R)-5-diphosphomevalonate to form isopentenyl diphosphate (IPP). Functions in the mevalonate (MVA) pathway leading to isopentenyl diphosphate (IPP), a key precursor for the biosynthesis of isoprenoids and sterol synthesis.</text>
</comment>
<evidence type="ECO:0000313" key="19">
    <source>
        <dbReference type="EMBL" id="KAF7495225.1"/>
    </source>
</evidence>
<evidence type="ECO:0000256" key="14">
    <source>
        <dbReference type="ARBA" id="ARBA00048154"/>
    </source>
</evidence>
<dbReference type="VEuPathDB" id="VectorBase:SSCA003465"/>
<dbReference type="GO" id="GO:0016301">
    <property type="term" value="F:kinase activity"/>
    <property type="evidence" value="ECO:0007669"/>
    <property type="project" value="UniProtKB-KW"/>
</dbReference>
<dbReference type="GO" id="GO:0019287">
    <property type="term" value="P:isopentenyl diphosphate biosynthetic process, mevalonate pathway"/>
    <property type="evidence" value="ECO:0007669"/>
    <property type="project" value="UniProtKB-UniRule"/>
</dbReference>
<dbReference type="InterPro" id="IPR005935">
    <property type="entry name" value="Mev_decarb"/>
</dbReference>
<dbReference type="GO" id="GO:0005829">
    <property type="term" value="C:cytosol"/>
    <property type="evidence" value="ECO:0007669"/>
    <property type="project" value="InterPro"/>
</dbReference>
<keyword evidence="13 15" id="KW-0456">Lyase</keyword>
<dbReference type="EMBL" id="JXLN01010888">
    <property type="protein sequence ID" value="KPM06451.1"/>
    <property type="molecule type" value="Genomic_DNA"/>
</dbReference>
<dbReference type="GO" id="GO:0006695">
    <property type="term" value="P:cholesterol biosynthetic process"/>
    <property type="evidence" value="ECO:0007669"/>
    <property type="project" value="UniProtKB-UniPathway"/>
</dbReference>
<protein>
    <recommendedName>
        <fullName evidence="4 15">Diphosphomevalonate decarboxylase</fullName>
        <ecNumber evidence="3 15">4.1.1.33</ecNumber>
    </recommendedName>
</protein>
<dbReference type="NCBIfam" id="TIGR01240">
    <property type="entry name" value="mevDPdecarb"/>
    <property type="match status" value="1"/>
</dbReference>
<keyword evidence="9 16" id="KW-0756">Sterol biosynthesis</keyword>
<dbReference type="FunFam" id="3.30.230.10:FF:000080">
    <property type="entry name" value="Diphosphomevalonate decarboxylase"/>
    <property type="match status" value="1"/>
</dbReference>
<reference evidence="19" key="3">
    <citation type="submission" date="2020-01" db="EMBL/GenBank/DDBJ databases">
        <authorList>
            <person name="Korhonen P.K.K."/>
            <person name="Guangxu M.G."/>
            <person name="Wang T.W."/>
            <person name="Stroehlein A.J.S."/>
            <person name="Young N.D."/>
            <person name="Ang C.-S.A."/>
            <person name="Fernando D.W.F."/>
            <person name="Lu H.L."/>
            <person name="Taylor S.T."/>
            <person name="Ehtesham M.E.M."/>
            <person name="Najaraj S.H.N."/>
            <person name="Harsha G.H.G."/>
            <person name="Madugundu A.M."/>
            <person name="Renuse S.R."/>
            <person name="Holt D.H."/>
            <person name="Pandey A.P."/>
            <person name="Papenfuss A.P."/>
            <person name="Gasser R.B.G."/>
            <person name="Fischer K.F."/>
        </authorList>
    </citation>
    <scope>NUCLEOTIDE SEQUENCE</scope>
    <source>
        <strain evidence="19">SSS_KF_BRIS2020</strain>
    </source>
</reference>
<evidence type="ECO:0000256" key="4">
    <source>
        <dbReference type="ARBA" id="ARBA00019335"/>
    </source>
</evidence>
<comment type="catalytic activity">
    <reaction evidence="14 15 16">
        <text>(R)-5-diphosphomevalonate + ATP = isopentenyl diphosphate + ADP + phosphate + CO2</text>
        <dbReference type="Rhea" id="RHEA:23732"/>
        <dbReference type="ChEBI" id="CHEBI:16526"/>
        <dbReference type="ChEBI" id="CHEBI:30616"/>
        <dbReference type="ChEBI" id="CHEBI:43474"/>
        <dbReference type="ChEBI" id="CHEBI:57557"/>
        <dbReference type="ChEBI" id="CHEBI:128769"/>
        <dbReference type="ChEBI" id="CHEBI:456216"/>
        <dbReference type="EC" id="4.1.1.33"/>
    </reaction>
</comment>